<name>A0ABR2US93_9PEZI</name>
<keyword evidence="2" id="KW-1133">Transmembrane helix</keyword>
<dbReference type="EMBL" id="JARVKF010000399">
    <property type="protein sequence ID" value="KAK9417343.1"/>
    <property type="molecule type" value="Genomic_DNA"/>
</dbReference>
<evidence type="ECO:0000256" key="1">
    <source>
        <dbReference type="SAM" id="MobiDB-lite"/>
    </source>
</evidence>
<protein>
    <submittedName>
        <fullName evidence="3">Uncharacterized protein</fullName>
    </submittedName>
</protein>
<accession>A0ABR2US93</accession>
<gene>
    <name evidence="3" type="ORF">SUNI508_08923</name>
</gene>
<proteinExistence type="predicted"/>
<organism evidence="3 4">
    <name type="scientific">Seiridium unicorne</name>
    <dbReference type="NCBI Taxonomy" id="138068"/>
    <lineage>
        <taxon>Eukaryota</taxon>
        <taxon>Fungi</taxon>
        <taxon>Dikarya</taxon>
        <taxon>Ascomycota</taxon>
        <taxon>Pezizomycotina</taxon>
        <taxon>Sordariomycetes</taxon>
        <taxon>Xylariomycetidae</taxon>
        <taxon>Amphisphaeriales</taxon>
        <taxon>Sporocadaceae</taxon>
        <taxon>Seiridium</taxon>
    </lineage>
</organism>
<evidence type="ECO:0000313" key="3">
    <source>
        <dbReference type="EMBL" id="KAK9417343.1"/>
    </source>
</evidence>
<evidence type="ECO:0000313" key="4">
    <source>
        <dbReference type="Proteomes" id="UP001408356"/>
    </source>
</evidence>
<sequence>MAKQRKGGGKVSAPKKKGSGPPAPFKAPPEVLQPLIETLDEKHVYILHIDSKPVDLKRKVFVVPVLMNLAIAALFAWRMYAILPWYLRVFTSTLGYANETTMIAAETEWDELLPEIARRSGQFMFDLMLYVFVWPWPYEFALGWEHANPVAWRWNVGFRDKEIIARRSRTWDKGVKDVINDKNSKEIFMATVGMATSSMLLQEKTGYLLLNKAWNLDWGVMIDAATMVDRKMAALEAFTLVVLVHHGDYGWMVVDHKIEETDGEDERRKQVFLFKDALSALGKEDLFFRWIEVVQFEASLPGGFSAERQEVVAKQVRELFQKDGVDFDQLWKDSVGTDGIVGM</sequence>
<feature type="compositionally biased region" description="Basic residues" evidence="1">
    <location>
        <begin position="1"/>
        <end position="18"/>
    </location>
</feature>
<feature type="region of interest" description="Disordered" evidence="1">
    <location>
        <begin position="1"/>
        <end position="29"/>
    </location>
</feature>
<reference evidence="3 4" key="1">
    <citation type="journal article" date="2024" name="J. Plant Pathol.">
        <title>Sequence and assembly of the genome of Seiridium unicorne, isolate CBS 538.82, causal agent of cypress canker disease.</title>
        <authorList>
            <person name="Scali E."/>
            <person name="Rocca G.D."/>
            <person name="Danti R."/>
            <person name="Garbelotto M."/>
            <person name="Barberini S."/>
            <person name="Baroncelli R."/>
            <person name="Emiliani G."/>
        </authorList>
    </citation>
    <scope>NUCLEOTIDE SEQUENCE [LARGE SCALE GENOMIC DNA]</scope>
    <source>
        <strain evidence="3 4">BM-138-508</strain>
    </source>
</reference>
<comment type="caution">
    <text evidence="3">The sequence shown here is derived from an EMBL/GenBank/DDBJ whole genome shotgun (WGS) entry which is preliminary data.</text>
</comment>
<keyword evidence="2" id="KW-0812">Transmembrane</keyword>
<keyword evidence="2" id="KW-0472">Membrane</keyword>
<keyword evidence="4" id="KW-1185">Reference proteome</keyword>
<feature type="transmembrane region" description="Helical" evidence="2">
    <location>
        <begin position="60"/>
        <end position="80"/>
    </location>
</feature>
<dbReference type="Proteomes" id="UP001408356">
    <property type="component" value="Unassembled WGS sequence"/>
</dbReference>
<evidence type="ECO:0000256" key="2">
    <source>
        <dbReference type="SAM" id="Phobius"/>
    </source>
</evidence>